<dbReference type="InterPro" id="IPR002938">
    <property type="entry name" value="FAD-bd"/>
</dbReference>
<evidence type="ECO:0000256" key="2">
    <source>
        <dbReference type="ARBA" id="ARBA00007992"/>
    </source>
</evidence>
<dbReference type="PANTHER" id="PTHR47356:SF2">
    <property type="entry name" value="FAD-BINDING DOMAIN-CONTAINING PROTEIN-RELATED"/>
    <property type="match status" value="1"/>
</dbReference>
<reference evidence="8" key="1">
    <citation type="journal article" date="2023" name="Mol. Phylogenet. Evol.">
        <title>Genome-scale phylogeny and comparative genomics of the fungal order Sordariales.</title>
        <authorList>
            <person name="Hensen N."/>
            <person name="Bonometti L."/>
            <person name="Westerberg I."/>
            <person name="Brannstrom I.O."/>
            <person name="Guillou S."/>
            <person name="Cros-Aarteil S."/>
            <person name="Calhoun S."/>
            <person name="Haridas S."/>
            <person name="Kuo A."/>
            <person name="Mondo S."/>
            <person name="Pangilinan J."/>
            <person name="Riley R."/>
            <person name="LaButti K."/>
            <person name="Andreopoulos B."/>
            <person name="Lipzen A."/>
            <person name="Chen C."/>
            <person name="Yan M."/>
            <person name="Daum C."/>
            <person name="Ng V."/>
            <person name="Clum A."/>
            <person name="Steindorff A."/>
            <person name="Ohm R.A."/>
            <person name="Martin F."/>
            <person name="Silar P."/>
            <person name="Natvig D.O."/>
            <person name="Lalanne C."/>
            <person name="Gautier V."/>
            <person name="Ament-Velasquez S.L."/>
            <person name="Kruys A."/>
            <person name="Hutchinson M.I."/>
            <person name="Powell A.J."/>
            <person name="Barry K."/>
            <person name="Miller A.N."/>
            <person name="Grigoriev I.V."/>
            <person name="Debuchy R."/>
            <person name="Gladieux P."/>
            <person name="Hiltunen Thoren M."/>
            <person name="Johannesson H."/>
        </authorList>
    </citation>
    <scope>NUCLEOTIDE SEQUENCE [LARGE SCALE GENOMIC DNA]</scope>
    <source>
        <strain evidence="8">CBS 284.82</strain>
    </source>
</reference>
<comment type="cofactor">
    <cofactor evidence="1">
        <name>FAD</name>
        <dbReference type="ChEBI" id="CHEBI:57692"/>
    </cofactor>
</comment>
<comment type="similarity">
    <text evidence="2">Belongs to the paxM FAD-dependent monooxygenase family.</text>
</comment>
<name>A0AAN6PNB5_9PEZI</name>
<dbReference type="InterPro" id="IPR036188">
    <property type="entry name" value="FAD/NAD-bd_sf"/>
</dbReference>
<sequence>MASNFKVIIVGGGPVGLTAAHALHQAGIDFVVLERRETLFNDEGASLVVSPPTLRLMHQLGLLSSVRSIGADIQRVKSFDLAGHRFAHHLGIFDAMKKNHGAAPMAFHRAELVEAFHHGLPADAKAKVLTGKKIVDMASDDAGVRVTCADGTAYSGSLILGADGVHSQTRRFMRRLALAADPTADWEPEEPFPAEYRCMWCSFPRPGEAGLGTDTQHKDRSTMYLSGKDRAWIFLYEKLPEKTAQRARYTGKDIEEYAAKFADFPIDDKLYVRDVFDKSTAGMANLEEGVAKHWSWGRMVLVGDACHKVTPNAGRGYNNGAQDVVALANRLQGALRSSADGTLDNATLAGLFDDYQRTRTEAMQSDASISAHVTRLHAWSNTLYYIFARHIAPWGFVQRYIQNQLSAPQIAKSLILDYVPAEEPLKGSVPWEHPMPSVPLSNKV</sequence>
<evidence type="ECO:0000256" key="5">
    <source>
        <dbReference type="ARBA" id="ARBA00023002"/>
    </source>
</evidence>
<dbReference type="GO" id="GO:0004497">
    <property type="term" value="F:monooxygenase activity"/>
    <property type="evidence" value="ECO:0007669"/>
    <property type="project" value="InterPro"/>
</dbReference>
<proteinExistence type="inferred from homology"/>
<keyword evidence="4" id="KW-0274">FAD</keyword>
<dbReference type="Gene3D" id="3.50.50.60">
    <property type="entry name" value="FAD/NAD(P)-binding domain"/>
    <property type="match status" value="1"/>
</dbReference>
<evidence type="ECO:0000313" key="8">
    <source>
        <dbReference type="Proteomes" id="UP001303115"/>
    </source>
</evidence>
<comment type="caution">
    <text evidence="7">The sequence shown here is derived from an EMBL/GenBank/DDBJ whole genome shotgun (WGS) entry which is preliminary data.</text>
</comment>
<evidence type="ECO:0000256" key="1">
    <source>
        <dbReference type="ARBA" id="ARBA00001974"/>
    </source>
</evidence>
<organism evidence="7 8">
    <name type="scientific">Parachaetomium inaequale</name>
    <dbReference type="NCBI Taxonomy" id="2588326"/>
    <lineage>
        <taxon>Eukaryota</taxon>
        <taxon>Fungi</taxon>
        <taxon>Dikarya</taxon>
        <taxon>Ascomycota</taxon>
        <taxon>Pezizomycotina</taxon>
        <taxon>Sordariomycetes</taxon>
        <taxon>Sordariomycetidae</taxon>
        <taxon>Sordariales</taxon>
        <taxon>Chaetomiaceae</taxon>
        <taxon>Parachaetomium</taxon>
    </lineage>
</organism>
<dbReference type="GO" id="GO:0071949">
    <property type="term" value="F:FAD binding"/>
    <property type="evidence" value="ECO:0007669"/>
    <property type="project" value="InterPro"/>
</dbReference>
<dbReference type="EMBL" id="MU854354">
    <property type="protein sequence ID" value="KAK4041635.1"/>
    <property type="molecule type" value="Genomic_DNA"/>
</dbReference>
<dbReference type="Proteomes" id="UP001303115">
    <property type="component" value="Unassembled WGS sequence"/>
</dbReference>
<dbReference type="InterPro" id="IPR050562">
    <property type="entry name" value="FAD_mOase_fung"/>
</dbReference>
<dbReference type="PRINTS" id="PR00420">
    <property type="entry name" value="RNGMNOXGNASE"/>
</dbReference>
<evidence type="ECO:0000256" key="4">
    <source>
        <dbReference type="ARBA" id="ARBA00022827"/>
    </source>
</evidence>
<dbReference type="PANTHER" id="PTHR47356">
    <property type="entry name" value="FAD-DEPENDENT MONOOXYGENASE ASQG-RELATED"/>
    <property type="match status" value="1"/>
</dbReference>
<accession>A0AAN6PNB5</accession>
<dbReference type="Pfam" id="PF01494">
    <property type="entry name" value="FAD_binding_3"/>
    <property type="match status" value="1"/>
</dbReference>
<gene>
    <name evidence="7" type="ORF">C8A01DRAFT_34360</name>
</gene>
<protein>
    <recommendedName>
        <fullName evidence="6">FAD-binding domain-containing protein</fullName>
    </recommendedName>
</protein>
<keyword evidence="8" id="KW-1185">Reference proteome</keyword>
<keyword evidence="5" id="KW-0560">Oxidoreductase</keyword>
<evidence type="ECO:0000259" key="6">
    <source>
        <dbReference type="Pfam" id="PF01494"/>
    </source>
</evidence>
<keyword evidence="3" id="KW-0285">Flavoprotein</keyword>
<feature type="domain" description="FAD-binding" evidence="6">
    <location>
        <begin position="6"/>
        <end position="343"/>
    </location>
</feature>
<dbReference type="AlphaFoldDB" id="A0AAN6PNB5"/>
<evidence type="ECO:0000256" key="3">
    <source>
        <dbReference type="ARBA" id="ARBA00022630"/>
    </source>
</evidence>
<dbReference type="SUPFAM" id="SSF51905">
    <property type="entry name" value="FAD/NAD(P)-binding domain"/>
    <property type="match status" value="1"/>
</dbReference>
<evidence type="ECO:0000313" key="7">
    <source>
        <dbReference type="EMBL" id="KAK4041635.1"/>
    </source>
</evidence>